<dbReference type="Proteomes" id="UP000573963">
    <property type="component" value="Unassembled WGS sequence"/>
</dbReference>
<dbReference type="RefSeq" id="WP_168932068.1">
    <property type="nucleotide sequence ID" value="NZ_JABAFD010000004.1"/>
</dbReference>
<sequence length="447" mass="52539">MDRVDISELKSYTFEHLKELMKVSELELNEIIKELSLKNIIRVNTSTNEYKFKFVGMICIFNRYIYCYPKYIENIGNTEEMKSILRVIKKYSNNSKKLLEDNVEFEGLVIENSQLSIIHNMMFIIDDYLNYGLYKNEISFIEINGGGEVDWNSTIDNTNPILMDRGPVYCDLHTNSTADDFGYIITQIHKFIISKSSRFLNSIGFCDIFGYPIIDFNISINQIGSLYNMIDYINQELNIQFYDRHIHILKAIKNILLNLNQSMTINSTIIYGSRSFYTIWEKVCSFILENEYESIKHLIEKPKWTDFKTGKITEKETLEPDIIRNIKENNQFFIVDAKYYKTYFDVNGDIKETCPGIQDITKQYLYNKILEKEINDGYSVYNVLLFPANGELELFGSVSLELFKELGLKDIYLIKINANEIFNMYVNNKVYNKDIFETISNEIDDYN</sequence>
<dbReference type="AlphaFoldDB" id="A0AA44DKJ1"/>
<comment type="caution">
    <text evidence="1">The sequence shown here is derived from an EMBL/GenBank/DDBJ whole genome shotgun (WGS) entry which is preliminary data.</text>
</comment>
<proteinExistence type="predicted"/>
<organism evidence="1 2">
    <name type="scientific">Paraclostridium bifermentans</name>
    <name type="common">Clostridium bifermentans</name>
    <dbReference type="NCBI Taxonomy" id="1490"/>
    <lineage>
        <taxon>Bacteria</taxon>
        <taxon>Bacillati</taxon>
        <taxon>Bacillota</taxon>
        <taxon>Clostridia</taxon>
        <taxon>Peptostreptococcales</taxon>
        <taxon>Peptostreptococcaceae</taxon>
        <taxon>Paraclostridium</taxon>
    </lineage>
</organism>
<protein>
    <submittedName>
        <fullName evidence="1">LlaJI family restriction endonuclease</fullName>
    </submittedName>
</protein>
<keyword evidence="1" id="KW-0378">Hydrolase</keyword>
<accession>A0AA44DKJ1</accession>
<keyword evidence="1" id="KW-0255">Endonuclease</keyword>
<dbReference type="EMBL" id="JABAFD010000004">
    <property type="protein sequence ID" value="NME09452.1"/>
    <property type="molecule type" value="Genomic_DNA"/>
</dbReference>
<dbReference type="InterPro" id="IPR018579">
    <property type="entry name" value="Restrct_endonuc_II_LlaJI"/>
</dbReference>
<reference evidence="1 2" key="1">
    <citation type="submission" date="2020-04" db="EMBL/GenBank/DDBJ databases">
        <authorList>
            <person name="Hitch T.C.A."/>
            <person name="Wylensek D."/>
            <person name="Clavel T."/>
        </authorList>
    </citation>
    <scope>NUCLEOTIDE SEQUENCE [LARGE SCALE GENOMIC DNA]</scope>
    <source>
        <strain evidence="1 2">Med78_4-601-WT-2</strain>
    </source>
</reference>
<gene>
    <name evidence="1" type="ORF">HF875_07965</name>
</gene>
<keyword evidence="1" id="KW-0540">Nuclease</keyword>
<evidence type="ECO:0000313" key="1">
    <source>
        <dbReference type="EMBL" id="NME09452.1"/>
    </source>
</evidence>
<dbReference type="Pfam" id="PF09563">
    <property type="entry name" value="RE_LlaJI"/>
    <property type="match status" value="1"/>
</dbReference>
<dbReference type="GO" id="GO:0004519">
    <property type="term" value="F:endonuclease activity"/>
    <property type="evidence" value="ECO:0007669"/>
    <property type="project" value="UniProtKB-KW"/>
</dbReference>
<name>A0AA44DKJ1_PARBF</name>
<evidence type="ECO:0000313" key="2">
    <source>
        <dbReference type="Proteomes" id="UP000573963"/>
    </source>
</evidence>